<gene>
    <name evidence="3" type="ORF">NDU88_006297</name>
</gene>
<evidence type="ECO:0000256" key="2">
    <source>
        <dbReference type="SAM" id="MobiDB-lite"/>
    </source>
</evidence>
<keyword evidence="1" id="KW-0175">Coiled coil</keyword>
<feature type="region of interest" description="Disordered" evidence="2">
    <location>
        <begin position="17"/>
        <end position="37"/>
    </location>
</feature>
<dbReference type="AlphaFoldDB" id="A0AAV7TXW5"/>
<feature type="coiled-coil region" evidence="1">
    <location>
        <begin position="86"/>
        <end position="120"/>
    </location>
</feature>
<evidence type="ECO:0000256" key="1">
    <source>
        <dbReference type="SAM" id="Coils"/>
    </source>
</evidence>
<dbReference type="Proteomes" id="UP001066276">
    <property type="component" value="Chromosome 3_2"/>
</dbReference>
<evidence type="ECO:0000313" key="3">
    <source>
        <dbReference type="EMBL" id="KAJ1181086.1"/>
    </source>
</evidence>
<proteinExistence type="predicted"/>
<evidence type="ECO:0000313" key="4">
    <source>
        <dbReference type="Proteomes" id="UP001066276"/>
    </source>
</evidence>
<feature type="compositionally biased region" description="Basic and acidic residues" evidence="2">
    <location>
        <begin position="17"/>
        <end position="26"/>
    </location>
</feature>
<name>A0AAV7TXW5_PLEWA</name>
<sequence>MTTSCSKKDTTVKDMLCKPPLKKAEQRPPTLPRTSPPMLDVEASVLTTEQSVTYTFLETIFGTLSEDIVVLKRHMAADVKDIKWELTEMGQRIDTLETANDQREEELNTHQEEVLELHNKNKDLYYRLEDL</sequence>
<reference evidence="3" key="1">
    <citation type="journal article" date="2022" name="bioRxiv">
        <title>Sequencing and chromosome-scale assembly of the giantPleurodeles waltlgenome.</title>
        <authorList>
            <person name="Brown T."/>
            <person name="Elewa A."/>
            <person name="Iarovenko S."/>
            <person name="Subramanian E."/>
            <person name="Araus A.J."/>
            <person name="Petzold A."/>
            <person name="Susuki M."/>
            <person name="Suzuki K.-i.T."/>
            <person name="Hayashi T."/>
            <person name="Toyoda A."/>
            <person name="Oliveira C."/>
            <person name="Osipova E."/>
            <person name="Leigh N.D."/>
            <person name="Simon A."/>
            <person name="Yun M.H."/>
        </authorList>
    </citation>
    <scope>NUCLEOTIDE SEQUENCE</scope>
    <source>
        <strain evidence="3">20211129_DDA</strain>
        <tissue evidence="3">Liver</tissue>
    </source>
</reference>
<dbReference type="EMBL" id="JANPWB010000006">
    <property type="protein sequence ID" value="KAJ1181086.1"/>
    <property type="molecule type" value="Genomic_DNA"/>
</dbReference>
<protein>
    <submittedName>
        <fullName evidence="3">Uncharacterized protein</fullName>
    </submittedName>
</protein>
<accession>A0AAV7TXW5</accession>
<keyword evidence="4" id="KW-1185">Reference proteome</keyword>
<comment type="caution">
    <text evidence="3">The sequence shown here is derived from an EMBL/GenBank/DDBJ whole genome shotgun (WGS) entry which is preliminary data.</text>
</comment>
<organism evidence="3 4">
    <name type="scientific">Pleurodeles waltl</name>
    <name type="common">Iberian ribbed newt</name>
    <dbReference type="NCBI Taxonomy" id="8319"/>
    <lineage>
        <taxon>Eukaryota</taxon>
        <taxon>Metazoa</taxon>
        <taxon>Chordata</taxon>
        <taxon>Craniata</taxon>
        <taxon>Vertebrata</taxon>
        <taxon>Euteleostomi</taxon>
        <taxon>Amphibia</taxon>
        <taxon>Batrachia</taxon>
        <taxon>Caudata</taxon>
        <taxon>Salamandroidea</taxon>
        <taxon>Salamandridae</taxon>
        <taxon>Pleurodelinae</taxon>
        <taxon>Pleurodeles</taxon>
    </lineage>
</organism>